<dbReference type="InterPro" id="IPR008927">
    <property type="entry name" value="6-PGluconate_DH-like_C_sf"/>
</dbReference>
<dbReference type="Proteomes" id="UP000465241">
    <property type="component" value="Unassembled WGS sequence"/>
</dbReference>
<feature type="domain" description="3-hydroxyisobutyrate dehydrogenase-like NAD-binding" evidence="6">
    <location>
        <begin position="160"/>
        <end position="281"/>
    </location>
</feature>
<comment type="caution">
    <text evidence="7">The sequence shown here is derived from an EMBL/GenBank/DDBJ whole genome shotgun (WGS) entry which is preliminary data.</text>
</comment>
<accession>A0A7I9WEK4</accession>
<feature type="active site" evidence="4">
    <location>
        <position position="166"/>
    </location>
</feature>
<dbReference type="InterPro" id="IPR006115">
    <property type="entry name" value="6PGDH_NADP-bd"/>
</dbReference>
<dbReference type="Gene3D" id="3.40.50.720">
    <property type="entry name" value="NAD(P)-binding Rossmann-like Domain"/>
    <property type="match status" value="1"/>
</dbReference>
<dbReference type="Pfam" id="PF03446">
    <property type="entry name" value="NAD_binding_2"/>
    <property type="match status" value="1"/>
</dbReference>
<dbReference type="InterPro" id="IPR015815">
    <property type="entry name" value="HIBADH-related"/>
</dbReference>
<name>A0A7I9WEK4_9MYCO</name>
<dbReference type="SUPFAM" id="SSF51735">
    <property type="entry name" value="NAD(P)-binding Rossmann-fold domains"/>
    <property type="match status" value="1"/>
</dbReference>
<evidence type="ECO:0000256" key="2">
    <source>
        <dbReference type="ARBA" id="ARBA00023002"/>
    </source>
</evidence>
<dbReference type="Gene3D" id="1.10.1040.10">
    <property type="entry name" value="N-(1-d-carboxylethyl)-l-norvaline Dehydrogenase, domain 2"/>
    <property type="match status" value="1"/>
</dbReference>
<dbReference type="GO" id="GO:0016616">
    <property type="term" value="F:oxidoreductase activity, acting on the CH-OH group of donors, NAD or NADP as acceptor"/>
    <property type="evidence" value="ECO:0007669"/>
    <property type="project" value="TreeGrafter"/>
</dbReference>
<dbReference type="EMBL" id="BLKT01000003">
    <property type="protein sequence ID" value="GFG56182.1"/>
    <property type="molecule type" value="Genomic_DNA"/>
</dbReference>
<dbReference type="AlphaFoldDB" id="A0A7I9WEK4"/>
<evidence type="ECO:0000259" key="5">
    <source>
        <dbReference type="Pfam" id="PF03446"/>
    </source>
</evidence>
<evidence type="ECO:0000259" key="6">
    <source>
        <dbReference type="Pfam" id="PF14833"/>
    </source>
</evidence>
<evidence type="ECO:0000256" key="4">
    <source>
        <dbReference type="PIRSR" id="PIRSR000103-1"/>
    </source>
</evidence>
<evidence type="ECO:0000256" key="1">
    <source>
        <dbReference type="ARBA" id="ARBA00009080"/>
    </source>
</evidence>
<organism evidence="7 8">
    <name type="scientific">Mycolicibacterium murale</name>
    <dbReference type="NCBI Taxonomy" id="182220"/>
    <lineage>
        <taxon>Bacteria</taxon>
        <taxon>Bacillati</taxon>
        <taxon>Actinomycetota</taxon>
        <taxon>Actinomycetes</taxon>
        <taxon>Mycobacteriales</taxon>
        <taxon>Mycobacteriaceae</taxon>
        <taxon>Mycolicibacterium</taxon>
    </lineage>
</organism>
<reference evidence="7 8" key="1">
    <citation type="journal article" date="2019" name="Emerg. Microbes Infect.">
        <title>Comprehensive subspecies identification of 175 nontuberculous mycobacteria species based on 7547 genomic profiles.</title>
        <authorList>
            <person name="Matsumoto Y."/>
            <person name="Kinjo T."/>
            <person name="Motooka D."/>
            <person name="Nabeya D."/>
            <person name="Jung N."/>
            <person name="Uechi K."/>
            <person name="Horii T."/>
            <person name="Iida T."/>
            <person name="Fujita J."/>
            <person name="Nakamura S."/>
        </authorList>
    </citation>
    <scope>NUCLEOTIDE SEQUENCE [LARGE SCALE GENOMIC DNA]</scope>
    <source>
        <strain evidence="7 8">JCM 13392</strain>
    </source>
</reference>
<keyword evidence="2" id="KW-0560">Oxidoreductase</keyword>
<evidence type="ECO:0000256" key="3">
    <source>
        <dbReference type="ARBA" id="ARBA00023027"/>
    </source>
</evidence>
<proteinExistence type="inferred from homology"/>
<dbReference type="SUPFAM" id="SSF48179">
    <property type="entry name" value="6-phosphogluconate dehydrogenase C-terminal domain-like"/>
    <property type="match status" value="1"/>
</dbReference>
<dbReference type="GO" id="GO:0051287">
    <property type="term" value="F:NAD binding"/>
    <property type="evidence" value="ECO:0007669"/>
    <property type="project" value="InterPro"/>
</dbReference>
<dbReference type="InterPro" id="IPR002204">
    <property type="entry name" value="3-OH-isobutyrate_DH-rel_CS"/>
</dbReference>
<sequence length="294" mass="31297">MFVGLGMMGGPMALRYCRTRRTLVHDVSPQAVERVVTEGAAQVWHDLADIPEQIDVVILMLPSTAVVESVVLEQGLLTSLKPGALVIDMGSSEPSSTRALARRADELGIDFVDAPVSGGVVKAQDGTLAILMGGSEQARRRARAHVEPMGSRVLEVGGPGSGHAAKALNNWLSAANIAAAGEILSIAVRFGIDADVMVDVINASTGRSQATEVKYPNHILPGTYDSRFAFDLMAKDLRIGHGLAEQNEAVAPVLSSVLLAVEQARTFYDKGGMDHTELARFCADRNGVSFQRRP</sequence>
<keyword evidence="8" id="KW-1185">Reference proteome</keyword>
<dbReference type="GO" id="GO:0016054">
    <property type="term" value="P:organic acid catabolic process"/>
    <property type="evidence" value="ECO:0007669"/>
    <property type="project" value="UniProtKB-ARBA"/>
</dbReference>
<dbReference type="PIRSF" id="PIRSF000103">
    <property type="entry name" value="HIBADH"/>
    <property type="match status" value="1"/>
</dbReference>
<gene>
    <name evidence="7" type="ORF">MMUR_03180</name>
</gene>
<protein>
    <submittedName>
        <fullName evidence="7">Oxidoreductase</fullName>
    </submittedName>
</protein>
<comment type="similarity">
    <text evidence="1">Belongs to the HIBADH-related family.</text>
</comment>
<feature type="domain" description="6-phosphogluconate dehydrogenase NADP-binding" evidence="5">
    <location>
        <begin position="2"/>
        <end position="157"/>
    </location>
</feature>
<dbReference type="InterPro" id="IPR036291">
    <property type="entry name" value="NAD(P)-bd_dom_sf"/>
</dbReference>
<dbReference type="InterPro" id="IPR029154">
    <property type="entry name" value="HIBADH-like_NADP-bd"/>
</dbReference>
<dbReference type="Pfam" id="PF14833">
    <property type="entry name" value="NAD_binding_11"/>
    <property type="match status" value="1"/>
</dbReference>
<evidence type="ECO:0000313" key="7">
    <source>
        <dbReference type="EMBL" id="GFG56182.1"/>
    </source>
</evidence>
<dbReference type="GO" id="GO:0050661">
    <property type="term" value="F:NADP binding"/>
    <property type="evidence" value="ECO:0007669"/>
    <property type="project" value="InterPro"/>
</dbReference>
<dbReference type="InterPro" id="IPR013328">
    <property type="entry name" value="6PGD_dom2"/>
</dbReference>
<keyword evidence="3" id="KW-0520">NAD</keyword>
<dbReference type="PANTHER" id="PTHR22981">
    <property type="entry name" value="3-HYDROXYISOBUTYRATE DEHYDROGENASE-RELATED"/>
    <property type="match status" value="1"/>
</dbReference>
<dbReference type="PROSITE" id="PS00895">
    <property type="entry name" value="3_HYDROXYISOBUT_DH"/>
    <property type="match status" value="1"/>
</dbReference>
<evidence type="ECO:0000313" key="8">
    <source>
        <dbReference type="Proteomes" id="UP000465241"/>
    </source>
</evidence>
<dbReference type="PANTHER" id="PTHR22981:SF7">
    <property type="entry name" value="3-HYDROXYISOBUTYRATE DEHYDROGENASE, MITOCHONDRIAL"/>
    <property type="match status" value="1"/>
</dbReference>